<comment type="function">
    <text evidence="9">Catalyzes the radical-mediated insertion of two sulfur atoms into the C-6 and C-8 positions of the octanoyl moiety bound to the lipoyl domains of lipoate-dependent enzymes, thereby converting the octanoylated domains into lipoylated derivatives.</text>
</comment>
<evidence type="ECO:0000256" key="6">
    <source>
        <dbReference type="ARBA" id="ARBA00023004"/>
    </source>
</evidence>
<dbReference type="InterPro" id="IPR003698">
    <property type="entry name" value="Lipoyl_synth"/>
</dbReference>
<evidence type="ECO:0000256" key="9">
    <source>
        <dbReference type="HAMAP-Rule" id="MF_00206"/>
    </source>
</evidence>
<evidence type="ECO:0000256" key="8">
    <source>
        <dbReference type="ARBA" id="ARBA00047326"/>
    </source>
</evidence>
<keyword evidence="12" id="KW-1185">Reference proteome</keyword>
<dbReference type="PIRSF" id="PIRSF005963">
    <property type="entry name" value="Lipoyl_synth"/>
    <property type="match status" value="1"/>
</dbReference>
<dbReference type="NCBIfam" id="NF004019">
    <property type="entry name" value="PRK05481.1"/>
    <property type="match status" value="1"/>
</dbReference>
<evidence type="ECO:0000313" key="11">
    <source>
        <dbReference type="EMBL" id="QCI26351.1"/>
    </source>
</evidence>
<comment type="catalytic activity">
    <reaction evidence="8 9">
        <text>[[Fe-S] cluster scaffold protein carrying a second [4Fe-4S](2+) cluster] + N(6)-octanoyl-L-lysyl-[protein] + 2 oxidized [2Fe-2S]-[ferredoxin] + 2 S-adenosyl-L-methionine + 4 H(+) = [[Fe-S] cluster scaffold protein] + N(6)-[(R)-dihydrolipoyl]-L-lysyl-[protein] + 4 Fe(3+) + 2 hydrogen sulfide + 2 5'-deoxyadenosine + 2 L-methionine + 2 reduced [2Fe-2S]-[ferredoxin]</text>
        <dbReference type="Rhea" id="RHEA:16585"/>
        <dbReference type="Rhea" id="RHEA-COMP:9928"/>
        <dbReference type="Rhea" id="RHEA-COMP:10000"/>
        <dbReference type="Rhea" id="RHEA-COMP:10001"/>
        <dbReference type="Rhea" id="RHEA-COMP:10475"/>
        <dbReference type="Rhea" id="RHEA-COMP:14568"/>
        <dbReference type="Rhea" id="RHEA-COMP:14569"/>
        <dbReference type="ChEBI" id="CHEBI:15378"/>
        <dbReference type="ChEBI" id="CHEBI:17319"/>
        <dbReference type="ChEBI" id="CHEBI:29034"/>
        <dbReference type="ChEBI" id="CHEBI:29919"/>
        <dbReference type="ChEBI" id="CHEBI:33722"/>
        <dbReference type="ChEBI" id="CHEBI:33737"/>
        <dbReference type="ChEBI" id="CHEBI:33738"/>
        <dbReference type="ChEBI" id="CHEBI:57844"/>
        <dbReference type="ChEBI" id="CHEBI:59789"/>
        <dbReference type="ChEBI" id="CHEBI:78809"/>
        <dbReference type="ChEBI" id="CHEBI:83100"/>
        <dbReference type="EC" id="2.8.1.8"/>
    </reaction>
</comment>
<feature type="binding site" evidence="9">
    <location>
        <position position="64"/>
    </location>
    <ligand>
        <name>[4Fe-4S] cluster</name>
        <dbReference type="ChEBI" id="CHEBI:49883"/>
        <label>1</label>
    </ligand>
</feature>
<dbReference type="UniPathway" id="UPA00538">
    <property type="reaction ID" value="UER00593"/>
</dbReference>
<dbReference type="InterPro" id="IPR013785">
    <property type="entry name" value="Aldolase_TIM"/>
</dbReference>
<feature type="binding site" evidence="9">
    <location>
        <position position="90"/>
    </location>
    <ligand>
        <name>[4Fe-4S] cluster</name>
        <dbReference type="ChEBI" id="CHEBI:49883"/>
        <label>2</label>
        <note>4Fe-4S-S-AdoMet</note>
    </ligand>
</feature>
<feature type="binding site" evidence="9">
    <location>
        <position position="303"/>
    </location>
    <ligand>
        <name>[4Fe-4S] cluster</name>
        <dbReference type="ChEBI" id="CHEBI:49883"/>
        <label>1</label>
    </ligand>
</feature>
<dbReference type="InterPro" id="IPR006638">
    <property type="entry name" value="Elp3/MiaA/NifB-like_rSAM"/>
</dbReference>
<comment type="pathway">
    <text evidence="9">Protein modification; protein lipoylation via endogenous pathway; protein N(6)-(lipoyl)lysine from octanoyl-[acyl-carrier-protein]: step 2/2.</text>
</comment>
<feature type="binding site" evidence="9">
    <location>
        <position position="75"/>
    </location>
    <ligand>
        <name>[4Fe-4S] cluster</name>
        <dbReference type="ChEBI" id="CHEBI:49883"/>
        <label>1</label>
    </ligand>
</feature>
<dbReference type="Proteomes" id="UP000298636">
    <property type="component" value="Chromosome"/>
</dbReference>
<feature type="binding site" evidence="9">
    <location>
        <position position="69"/>
    </location>
    <ligand>
        <name>[4Fe-4S] cluster</name>
        <dbReference type="ChEBI" id="CHEBI:49883"/>
        <label>1</label>
    </ligand>
</feature>
<comment type="similarity">
    <text evidence="9">Belongs to the radical SAM superfamily. Lipoyl synthase family.</text>
</comment>
<dbReference type="SMART" id="SM00729">
    <property type="entry name" value="Elp3"/>
    <property type="match status" value="1"/>
</dbReference>
<dbReference type="InterPro" id="IPR058240">
    <property type="entry name" value="rSAM_sf"/>
</dbReference>
<dbReference type="RefSeq" id="WP_158351768.1">
    <property type="nucleotide sequence ID" value="NZ_CP032998.1"/>
</dbReference>
<dbReference type="InterPro" id="IPR031691">
    <property type="entry name" value="LIAS_N"/>
</dbReference>
<dbReference type="GO" id="GO:0009249">
    <property type="term" value="P:protein lipoylation"/>
    <property type="evidence" value="ECO:0007669"/>
    <property type="project" value="UniProtKB-UniRule"/>
</dbReference>
<dbReference type="PANTHER" id="PTHR10949:SF0">
    <property type="entry name" value="LIPOYL SYNTHASE, MITOCHONDRIAL"/>
    <property type="match status" value="1"/>
</dbReference>
<evidence type="ECO:0000256" key="4">
    <source>
        <dbReference type="ARBA" id="ARBA00022691"/>
    </source>
</evidence>
<dbReference type="InterPro" id="IPR007197">
    <property type="entry name" value="rSAM"/>
</dbReference>
<keyword evidence="4 9" id="KW-0949">S-adenosyl-L-methionine</keyword>
<evidence type="ECO:0000259" key="10">
    <source>
        <dbReference type="PROSITE" id="PS51918"/>
    </source>
</evidence>
<dbReference type="GO" id="GO:0051539">
    <property type="term" value="F:4 iron, 4 sulfur cluster binding"/>
    <property type="evidence" value="ECO:0007669"/>
    <property type="project" value="UniProtKB-UniRule"/>
</dbReference>
<dbReference type="SFLD" id="SFLDG01058">
    <property type="entry name" value="lipoyl_synthase_like"/>
    <property type="match status" value="1"/>
</dbReference>
<keyword evidence="2 9" id="KW-0963">Cytoplasm</keyword>
<accession>A0A4D6YIW4</accession>
<keyword evidence="3 9" id="KW-0808">Transferase</keyword>
<dbReference type="NCBIfam" id="TIGR00510">
    <property type="entry name" value="lipA"/>
    <property type="match status" value="1"/>
</dbReference>
<gene>
    <name evidence="9 11" type="primary">lipA</name>
    <name evidence="11" type="ORF">D9V79_00860</name>
</gene>
<evidence type="ECO:0000256" key="3">
    <source>
        <dbReference type="ARBA" id="ARBA00022679"/>
    </source>
</evidence>
<dbReference type="GO" id="GO:0046872">
    <property type="term" value="F:metal ion binding"/>
    <property type="evidence" value="ECO:0007669"/>
    <property type="project" value="UniProtKB-KW"/>
</dbReference>
<evidence type="ECO:0000256" key="7">
    <source>
        <dbReference type="ARBA" id="ARBA00023014"/>
    </source>
</evidence>
<evidence type="ECO:0000256" key="2">
    <source>
        <dbReference type="ARBA" id="ARBA00022490"/>
    </source>
</evidence>
<keyword evidence="6 9" id="KW-0408">Iron</keyword>
<feature type="domain" description="Radical SAM core" evidence="10">
    <location>
        <begin position="76"/>
        <end position="292"/>
    </location>
</feature>
<organism evidence="11 12">
    <name type="scientific">Buchnera aphidicola</name>
    <name type="common">Stegophylla sp.</name>
    <dbReference type="NCBI Taxonomy" id="2315800"/>
    <lineage>
        <taxon>Bacteria</taxon>
        <taxon>Pseudomonadati</taxon>
        <taxon>Pseudomonadota</taxon>
        <taxon>Gammaproteobacteria</taxon>
        <taxon>Enterobacterales</taxon>
        <taxon>Erwiniaceae</taxon>
        <taxon>Buchnera</taxon>
    </lineage>
</organism>
<dbReference type="Pfam" id="PF04055">
    <property type="entry name" value="Radical_SAM"/>
    <property type="match status" value="1"/>
</dbReference>
<dbReference type="PANTHER" id="PTHR10949">
    <property type="entry name" value="LIPOYL SYNTHASE"/>
    <property type="match status" value="1"/>
</dbReference>
<comment type="subcellular location">
    <subcellularLocation>
        <location evidence="9">Cytoplasm</location>
    </subcellularLocation>
</comment>
<evidence type="ECO:0000313" key="12">
    <source>
        <dbReference type="Proteomes" id="UP000298636"/>
    </source>
</evidence>
<keyword evidence="7 9" id="KW-0411">Iron-sulfur</keyword>
<sequence length="311" mass="36176">MEYSMKNQDNKTISICSIKQDVRTYTKKNILPKPNWIKIKLPIRLNNFHYLKKKLKNKFLHSVCEEALCPNIHECFNNKTATFMILGNICTRKCPFCAISHGRPNFIDHQEPINLSKTVFHMNINYVVITSVARDDLKDGGAIQFYHCIKLLRVKKYIKIEILVPDFRNSLKYSVHIISKNPPDVFNHNIENVPRLYKNIRPGANYSKSLKLLNYFKQLNPNVLTKSGLMLGLGETKREIIQVFRDLRSNGVDMLTLGQYLQPSIHHVPVQQYVHPEQFQYFKNEALSMGFKHAFCGPLVRSSYHANLQIK</sequence>
<dbReference type="OrthoDB" id="9787898at2"/>
<name>A0A4D6YIW4_9GAMM</name>
<dbReference type="FunFam" id="3.20.20.70:FF:000040">
    <property type="entry name" value="Lipoyl synthase"/>
    <property type="match status" value="1"/>
</dbReference>
<dbReference type="AlphaFoldDB" id="A0A4D6YIW4"/>
<dbReference type="GO" id="GO:0005737">
    <property type="term" value="C:cytoplasm"/>
    <property type="evidence" value="ECO:0007669"/>
    <property type="project" value="UniProtKB-SubCell"/>
</dbReference>
<dbReference type="SFLD" id="SFLDS00029">
    <property type="entry name" value="Radical_SAM"/>
    <property type="match status" value="1"/>
</dbReference>
<proteinExistence type="inferred from homology"/>
<feature type="binding site" evidence="9">
    <location>
        <position position="97"/>
    </location>
    <ligand>
        <name>[4Fe-4S] cluster</name>
        <dbReference type="ChEBI" id="CHEBI:49883"/>
        <label>2</label>
        <note>4Fe-4S-S-AdoMet</note>
    </ligand>
</feature>
<dbReference type="Gene3D" id="3.20.20.70">
    <property type="entry name" value="Aldolase class I"/>
    <property type="match status" value="1"/>
</dbReference>
<keyword evidence="1 9" id="KW-0004">4Fe-4S</keyword>
<dbReference type="SFLD" id="SFLDF00271">
    <property type="entry name" value="lipoyl_synthase"/>
    <property type="match status" value="1"/>
</dbReference>
<feature type="binding site" evidence="9">
    <location>
        <position position="94"/>
    </location>
    <ligand>
        <name>[4Fe-4S] cluster</name>
        <dbReference type="ChEBI" id="CHEBI:49883"/>
        <label>2</label>
        <note>4Fe-4S-S-AdoMet</note>
    </ligand>
</feature>
<dbReference type="GO" id="GO:0016992">
    <property type="term" value="F:lipoate synthase activity"/>
    <property type="evidence" value="ECO:0007669"/>
    <property type="project" value="UniProtKB-UniRule"/>
</dbReference>
<dbReference type="NCBIfam" id="NF009544">
    <property type="entry name" value="PRK12928.1"/>
    <property type="match status" value="1"/>
</dbReference>
<dbReference type="PROSITE" id="PS51918">
    <property type="entry name" value="RADICAL_SAM"/>
    <property type="match status" value="1"/>
</dbReference>
<dbReference type="EC" id="2.8.1.8" evidence="9"/>
<evidence type="ECO:0000256" key="1">
    <source>
        <dbReference type="ARBA" id="ARBA00022485"/>
    </source>
</evidence>
<keyword evidence="5 9" id="KW-0479">Metal-binding</keyword>
<dbReference type="HAMAP" id="MF_00206">
    <property type="entry name" value="Lipoyl_synth"/>
    <property type="match status" value="1"/>
</dbReference>
<dbReference type="Pfam" id="PF16881">
    <property type="entry name" value="LIAS_N"/>
    <property type="match status" value="1"/>
</dbReference>
<reference evidence="11 12" key="1">
    <citation type="submission" date="2018-10" db="EMBL/GenBank/DDBJ databases">
        <title>Comparative functional genomics of the obligate endosymbiont Buchnera aphidicola.</title>
        <authorList>
            <person name="Chong R.A."/>
        </authorList>
    </citation>
    <scope>NUCLEOTIDE SEQUENCE [LARGE SCALE GENOMIC DNA]</scope>
    <source>
        <strain evidence="11 12">Ssp</strain>
    </source>
</reference>
<protein>
    <recommendedName>
        <fullName evidence="9">Lipoyl synthase</fullName>
        <ecNumber evidence="9">2.8.1.8</ecNumber>
    </recommendedName>
    <alternativeName>
        <fullName evidence="9">Lip-syn</fullName>
        <shortName evidence="9">LS</shortName>
    </alternativeName>
    <alternativeName>
        <fullName evidence="9">Lipoate synthase</fullName>
    </alternativeName>
    <alternativeName>
        <fullName evidence="9">Lipoic acid synthase</fullName>
    </alternativeName>
    <alternativeName>
        <fullName evidence="9">Sulfur insertion protein LipA</fullName>
    </alternativeName>
</protein>
<dbReference type="SUPFAM" id="SSF102114">
    <property type="entry name" value="Radical SAM enzymes"/>
    <property type="match status" value="1"/>
</dbReference>
<evidence type="ECO:0000256" key="5">
    <source>
        <dbReference type="ARBA" id="ARBA00022723"/>
    </source>
</evidence>
<comment type="cofactor">
    <cofactor evidence="9">
        <name>[4Fe-4S] cluster</name>
        <dbReference type="ChEBI" id="CHEBI:49883"/>
    </cofactor>
    <text evidence="9">Binds 2 [4Fe-4S] clusters per subunit. One cluster is coordinated with 3 cysteines and an exchangeable S-adenosyl-L-methionine.</text>
</comment>
<dbReference type="EMBL" id="CP032998">
    <property type="protein sequence ID" value="QCI26351.1"/>
    <property type="molecule type" value="Genomic_DNA"/>
</dbReference>